<dbReference type="SUPFAM" id="SSF81321">
    <property type="entry name" value="Family A G protein-coupled receptor-like"/>
    <property type="match status" value="1"/>
</dbReference>
<dbReference type="EMBL" id="CANHGI010000002">
    <property type="protein sequence ID" value="CAI5442406.1"/>
    <property type="molecule type" value="Genomic_DNA"/>
</dbReference>
<feature type="transmembrane region" description="Helical" evidence="6">
    <location>
        <begin position="184"/>
        <end position="205"/>
    </location>
</feature>
<dbReference type="PANTHER" id="PTHR22945">
    <property type="entry name" value="SERPENTINE RECEPTOR, CLASS D DELTA"/>
    <property type="match status" value="1"/>
</dbReference>
<keyword evidence="4 6" id="KW-1133">Transmembrane helix</keyword>
<organism evidence="7 8">
    <name type="scientific">Caenorhabditis angaria</name>
    <dbReference type="NCBI Taxonomy" id="860376"/>
    <lineage>
        <taxon>Eukaryota</taxon>
        <taxon>Metazoa</taxon>
        <taxon>Ecdysozoa</taxon>
        <taxon>Nematoda</taxon>
        <taxon>Chromadorea</taxon>
        <taxon>Rhabditida</taxon>
        <taxon>Rhabditina</taxon>
        <taxon>Rhabditomorpha</taxon>
        <taxon>Rhabditoidea</taxon>
        <taxon>Rhabditidae</taxon>
        <taxon>Peloderinae</taxon>
        <taxon>Caenorhabditis</taxon>
    </lineage>
</organism>
<feature type="transmembrane region" description="Helical" evidence="6">
    <location>
        <begin position="267"/>
        <end position="288"/>
    </location>
</feature>
<feature type="transmembrane region" description="Helical" evidence="6">
    <location>
        <begin position="40"/>
        <end position="58"/>
    </location>
</feature>
<sequence>MDELFRTIHSFLSTFGCIINGTLIYAVLTRSPRQIKNYGLIIINFAITDFFICFLNFIVMQRLIACGYSIVYISLGPCSYFSSEICFGFYVSMLHFYTHSIWLLIFSFTYRYYVLFHAKTVTRLKVQIIILLIYIPSLFQLVNVVQNHTTGDIAKRILEEKHPEIEIPSIRMLSANPHIFDFSVLYVIIHVVGLSIPLTLAIVFLRYKTIKKLETIGNAKSAKSKRLQLQLMKALTFQAIIPIFYIIGGFCYPIQHFKQIKSDIPQYMMYCIFLLVPILNPISSFIFVGPYRNFILSKVKDTKYKMTSYTDRSATLI</sequence>
<reference evidence="7" key="1">
    <citation type="submission" date="2022-11" db="EMBL/GenBank/DDBJ databases">
        <authorList>
            <person name="Kikuchi T."/>
        </authorList>
    </citation>
    <scope>NUCLEOTIDE SEQUENCE</scope>
    <source>
        <strain evidence="7">PS1010</strain>
    </source>
</reference>
<evidence type="ECO:0000256" key="4">
    <source>
        <dbReference type="ARBA" id="ARBA00022989"/>
    </source>
</evidence>
<proteinExistence type="inferred from homology"/>
<dbReference type="Gene3D" id="1.20.1070.10">
    <property type="entry name" value="Rhodopsin 7-helix transmembrane proteins"/>
    <property type="match status" value="1"/>
</dbReference>
<evidence type="ECO:0000256" key="2">
    <source>
        <dbReference type="ARBA" id="ARBA00009166"/>
    </source>
</evidence>
<dbReference type="PANTHER" id="PTHR22945:SF13">
    <property type="entry name" value="SERPENTINE RECEPTOR, CLASS D (DELTA)"/>
    <property type="match status" value="1"/>
</dbReference>
<keyword evidence="3 6" id="KW-0812">Transmembrane</keyword>
<dbReference type="Proteomes" id="UP001152747">
    <property type="component" value="Unassembled WGS sequence"/>
</dbReference>
<gene>
    <name evidence="7" type="ORF">CAMP_LOCUS5043</name>
</gene>
<feature type="transmembrane region" description="Helical" evidence="6">
    <location>
        <begin position="234"/>
        <end position="255"/>
    </location>
</feature>
<evidence type="ECO:0008006" key="9">
    <source>
        <dbReference type="Google" id="ProtNLM"/>
    </source>
</evidence>
<feature type="transmembrane region" description="Helical" evidence="6">
    <location>
        <begin position="96"/>
        <end position="114"/>
    </location>
</feature>
<keyword evidence="5 6" id="KW-0472">Membrane</keyword>
<feature type="transmembrane region" description="Helical" evidence="6">
    <location>
        <begin position="7"/>
        <end position="28"/>
    </location>
</feature>
<evidence type="ECO:0000256" key="1">
    <source>
        <dbReference type="ARBA" id="ARBA00004141"/>
    </source>
</evidence>
<evidence type="ECO:0000256" key="6">
    <source>
        <dbReference type="SAM" id="Phobius"/>
    </source>
</evidence>
<evidence type="ECO:0000313" key="8">
    <source>
        <dbReference type="Proteomes" id="UP001152747"/>
    </source>
</evidence>
<name>A0A9P1MZW1_9PELO</name>
<dbReference type="Pfam" id="PF10317">
    <property type="entry name" value="7TM_GPCR_Srd"/>
    <property type="match status" value="1"/>
</dbReference>
<accession>A0A9P1MZW1</accession>
<dbReference type="InterPro" id="IPR050920">
    <property type="entry name" value="Nematode_rcpt-like_delta"/>
</dbReference>
<evidence type="ECO:0000313" key="7">
    <source>
        <dbReference type="EMBL" id="CAI5442406.1"/>
    </source>
</evidence>
<dbReference type="PROSITE" id="PS51257">
    <property type="entry name" value="PROKAR_LIPOPROTEIN"/>
    <property type="match status" value="1"/>
</dbReference>
<keyword evidence="8" id="KW-1185">Reference proteome</keyword>
<dbReference type="AlphaFoldDB" id="A0A9P1MZW1"/>
<evidence type="ECO:0000256" key="3">
    <source>
        <dbReference type="ARBA" id="ARBA00022692"/>
    </source>
</evidence>
<feature type="transmembrane region" description="Helical" evidence="6">
    <location>
        <begin position="126"/>
        <end position="145"/>
    </location>
</feature>
<evidence type="ECO:0000256" key="5">
    <source>
        <dbReference type="ARBA" id="ARBA00023136"/>
    </source>
</evidence>
<dbReference type="OrthoDB" id="5821732at2759"/>
<protein>
    <recommendedName>
        <fullName evidence="9">G-protein coupled receptors family 1 profile domain-containing protein</fullName>
    </recommendedName>
</protein>
<comment type="subcellular location">
    <subcellularLocation>
        <location evidence="1">Membrane</location>
        <topology evidence="1">Multi-pass membrane protein</topology>
    </subcellularLocation>
</comment>
<dbReference type="InterPro" id="IPR019421">
    <property type="entry name" value="7TM_GPCR_serpentine_rcpt_Srd"/>
</dbReference>
<comment type="similarity">
    <text evidence="2">Belongs to the nematode receptor-like protein srd family.</text>
</comment>
<dbReference type="GO" id="GO:0016020">
    <property type="term" value="C:membrane"/>
    <property type="evidence" value="ECO:0007669"/>
    <property type="project" value="UniProtKB-SubCell"/>
</dbReference>
<feature type="transmembrane region" description="Helical" evidence="6">
    <location>
        <begin position="70"/>
        <end position="90"/>
    </location>
</feature>
<comment type="caution">
    <text evidence="7">The sequence shown here is derived from an EMBL/GenBank/DDBJ whole genome shotgun (WGS) entry which is preliminary data.</text>
</comment>